<evidence type="ECO:0000313" key="10">
    <source>
        <dbReference type="Proteomes" id="UP000007303"/>
    </source>
</evidence>
<dbReference type="Gene3D" id="1.10.510.10">
    <property type="entry name" value="Transferase(Phosphotransferase) domain 1"/>
    <property type="match status" value="1"/>
</dbReference>
<dbReference type="HOGENOM" id="CLU_1673340_0_0_1"/>
<keyword evidence="2 6" id="KW-0547">Nucleotide-binding</keyword>
<evidence type="ECO:0000256" key="2">
    <source>
        <dbReference type="ARBA" id="ARBA00022741"/>
    </source>
</evidence>
<dbReference type="PANTHER" id="PTHR11042">
    <property type="entry name" value="EUKARYOTIC TRANSLATION INITIATION FACTOR 2-ALPHA KINASE EIF2-ALPHA KINASE -RELATED"/>
    <property type="match status" value="1"/>
</dbReference>
<dbReference type="GO" id="GO:0005524">
    <property type="term" value="F:ATP binding"/>
    <property type="evidence" value="ECO:0007669"/>
    <property type="project" value="UniProtKB-UniRule"/>
</dbReference>
<dbReference type="PROSITE" id="PS50011">
    <property type="entry name" value="PROTEIN_KINASE_DOM"/>
    <property type="match status" value="1"/>
</dbReference>
<accession>H3C4B0</accession>
<keyword evidence="1" id="KW-0808">Transferase</keyword>
<name>H3C4B0_TETNG</name>
<feature type="binding site" evidence="6">
    <location>
        <position position="52"/>
    </location>
    <ligand>
        <name>ATP</name>
        <dbReference type="ChEBI" id="CHEBI:30616"/>
    </ligand>
</feature>
<evidence type="ECO:0000313" key="9">
    <source>
        <dbReference type="Ensembl" id="ENSTNIP00000003079.1"/>
    </source>
</evidence>
<dbReference type="SUPFAM" id="SSF56112">
    <property type="entry name" value="Protein kinase-like (PK-like)"/>
    <property type="match status" value="1"/>
</dbReference>
<reference evidence="9" key="3">
    <citation type="submission" date="2025-09" db="UniProtKB">
        <authorList>
            <consortium name="Ensembl"/>
        </authorList>
    </citation>
    <scope>IDENTIFICATION</scope>
</reference>
<evidence type="ECO:0000256" key="4">
    <source>
        <dbReference type="ARBA" id="ARBA00022840"/>
    </source>
</evidence>
<keyword evidence="3" id="KW-0418">Kinase</keyword>
<dbReference type="Pfam" id="PF00069">
    <property type="entry name" value="Pkinase"/>
    <property type="match status" value="1"/>
</dbReference>
<dbReference type="InterPro" id="IPR008271">
    <property type="entry name" value="Ser/Thr_kinase_AS"/>
</dbReference>
<organism evidence="9 10">
    <name type="scientific">Tetraodon nigroviridis</name>
    <name type="common">Spotted green pufferfish</name>
    <name type="synonym">Chelonodon nigroviridis</name>
    <dbReference type="NCBI Taxonomy" id="99883"/>
    <lineage>
        <taxon>Eukaryota</taxon>
        <taxon>Metazoa</taxon>
        <taxon>Chordata</taxon>
        <taxon>Craniata</taxon>
        <taxon>Vertebrata</taxon>
        <taxon>Euteleostomi</taxon>
        <taxon>Actinopterygii</taxon>
        <taxon>Neopterygii</taxon>
        <taxon>Teleostei</taxon>
        <taxon>Neoteleostei</taxon>
        <taxon>Acanthomorphata</taxon>
        <taxon>Eupercaria</taxon>
        <taxon>Tetraodontiformes</taxon>
        <taxon>Tetradontoidea</taxon>
        <taxon>Tetraodontidae</taxon>
        <taxon>Tetraodon</taxon>
    </lineage>
</organism>
<dbReference type="SMART" id="SM00220">
    <property type="entry name" value="S_TKc"/>
    <property type="match status" value="1"/>
</dbReference>
<dbReference type="GeneTree" id="ENSGT00940000160736"/>
<dbReference type="InterPro" id="IPR011009">
    <property type="entry name" value="Kinase-like_dom_sf"/>
</dbReference>
<dbReference type="GO" id="GO:0017148">
    <property type="term" value="P:negative regulation of translation"/>
    <property type="evidence" value="ECO:0007669"/>
    <property type="project" value="UniProtKB-KW"/>
</dbReference>
<dbReference type="Proteomes" id="UP000007303">
    <property type="component" value="Unassembled WGS sequence"/>
</dbReference>
<dbReference type="PANTHER" id="PTHR11042:SF194">
    <property type="entry name" value="DOUBLE-STRANDED RNA ACTIVATED PROTEIN KINASE"/>
    <property type="match status" value="1"/>
</dbReference>
<dbReference type="PROSITE" id="PS00107">
    <property type="entry name" value="PROTEIN_KINASE_ATP"/>
    <property type="match status" value="1"/>
</dbReference>
<keyword evidence="10" id="KW-1185">Reference proteome</keyword>
<evidence type="ECO:0000256" key="5">
    <source>
        <dbReference type="ARBA" id="ARBA00037982"/>
    </source>
</evidence>
<dbReference type="Ensembl" id="ENSTNIT00000001797.1">
    <property type="protein sequence ID" value="ENSTNIP00000003079.1"/>
    <property type="gene ID" value="ENSTNIG00000000327.1"/>
</dbReference>
<feature type="domain" description="Protein kinase" evidence="8">
    <location>
        <begin position="1"/>
        <end position="173"/>
    </location>
</feature>
<dbReference type="GO" id="GO:0004694">
    <property type="term" value="F:eukaryotic translation initiation factor 2alpha kinase activity"/>
    <property type="evidence" value="ECO:0007669"/>
    <property type="project" value="TreeGrafter"/>
</dbReference>
<keyword evidence="4 6" id="KW-0067">ATP-binding</keyword>
<comment type="similarity">
    <text evidence="5">Belongs to the protein kinase superfamily. Ser/Thr protein kinase family. GCN2 subfamily.</text>
</comment>
<dbReference type="InterPro" id="IPR017441">
    <property type="entry name" value="Protein_kinase_ATP_BS"/>
</dbReference>
<evidence type="ECO:0000256" key="7">
    <source>
        <dbReference type="RuleBase" id="RU000304"/>
    </source>
</evidence>
<dbReference type="Gene3D" id="3.30.200.20">
    <property type="entry name" value="Phosphorylase Kinase, domain 1"/>
    <property type="match status" value="1"/>
</dbReference>
<dbReference type="InterPro" id="IPR050339">
    <property type="entry name" value="CC_SR_Kinase"/>
</dbReference>
<protein>
    <recommendedName>
        <fullName evidence="8">Protein kinase domain-containing protein</fullName>
    </recommendedName>
</protein>
<evidence type="ECO:0000256" key="6">
    <source>
        <dbReference type="PROSITE-ProRule" id="PRU10141"/>
    </source>
</evidence>
<evidence type="ECO:0000256" key="3">
    <source>
        <dbReference type="ARBA" id="ARBA00022777"/>
    </source>
</evidence>
<dbReference type="AlphaFoldDB" id="H3C4B0"/>
<evidence type="ECO:0000256" key="1">
    <source>
        <dbReference type="ARBA" id="ARBA00022679"/>
    </source>
</evidence>
<keyword evidence="7" id="KW-0723">Serine/threonine-protein kinase</keyword>
<dbReference type="PROSITE" id="PS00108">
    <property type="entry name" value="PROTEIN_KINASE_ST"/>
    <property type="match status" value="1"/>
</dbReference>
<reference evidence="10" key="1">
    <citation type="journal article" date="2004" name="Nature">
        <title>Genome duplication in the teleost fish Tetraodon nigroviridis reveals the early vertebrate proto-karyotype.</title>
        <authorList>
            <person name="Jaillon O."/>
            <person name="Aury J.-M."/>
            <person name="Brunet F."/>
            <person name="Petit J.-L."/>
            <person name="Stange-Thomann N."/>
            <person name="Mauceli E."/>
            <person name="Bouneau L."/>
            <person name="Fischer C."/>
            <person name="Ozouf-Costaz C."/>
            <person name="Bernot A."/>
            <person name="Nicaud S."/>
            <person name="Jaffe D."/>
            <person name="Fisher S."/>
            <person name="Lutfalla G."/>
            <person name="Dossat C."/>
            <person name="Segurens B."/>
            <person name="Dasilva C."/>
            <person name="Salanoubat M."/>
            <person name="Levy M."/>
            <person name="Boudet N."/>
            <person name="Castellano S."/>
            <person name="Anthouard V."/>
            <person name="Jubin C."/>
            <person name="Castelli V."/>
            <person name="Katinka M."/>
            <person name="Vacherie B."/>
            <person name="Biemont C."/>
            <person name="Skalli Z."/>
            <person name="Cattolico L."/>
            <person name="Poulain J."/>
            <person name="De Berardinis V."/>
            <person name="Cruaud C."/>
            <person name="Duprat S."/>
            <person name="Brottier P."/>
            <person name="Coutanceau J.-P."/>
            <person name="Gouzy J."/>
            <person name="Parra G."/>
            <person name="Lardier G."/>
            <person name="Chapple C."/>
            <person name="McKernan K.J."/>
            <person name="McEwan P."/>
            <person name="Bosak S."/>
            <person name="Kellis M."/>
            <person name="Volff J.-N."/>
            <person name="Guigo R."/>
            <person name="Zody M.C."/>
            <person name="Mesirov J."/>
            <person name="Lindblad-Toh K."/>
            <person name="Birren B."/>
            <person name="Nusbaum C."/>
            <person name="Kahn D."/>
            <person name="Robinson-Rechavi M."/>
            <person name="Laudet V."/>
            <person name="Schachter V."/>
            <person name="Quetier F."/>
            <person name="Saurin W."/>
            <person name="Scarpelli C."/>
            <person name="Wincker P."/>
            <person name="Lander E.S."/>
            <person name="Weissenbach J."/>
            <person name="Roest Crollius H."/>
        </authorList>
    </citation>
    <scope>NUCLEOTIDE SEQUENCE [LARGE SCALE GENOMIC DNA]</scope>
</reference>
<dbReference type="GO" id="GO:0005737">
    <property type="term" value="C:cytoplasm"/>
    <property type="evidence" value="ECO:0007669"/>
    <property type="project" value="TreeGrafter"/>
</dbReference>
<sequence>ESPDFNGQISASEKTTPRFTSEFDSISRLGSGGYGHVFKARNKLLGSEMAVKIVLCDEPYQDSSLKYLYIQMELCSTENLKLWIEKMNHNQNQERKKKSLSIFRQIVSGVEYIHSRNLIHRDLKPENIMFSKKEKEKVKIGDFGLVTVGAFEAKNLEERTVYKGTPWYMPPEQ</sequence>
<dbReference type="InterPro" id="IPR000719">
    <property type="entry name" value="Prot_kinase_dom"/>
</dbReference>
<evidence type="ECO:0000259" key="8">
    <source>
        <dbReference type="PROSITE" id="PS50011"/>
    </source>
</evidence>
<reference evidence="9" key="2">
    <citation type="submission" date="2025-08" db="UniProtKB">
        <authorList>
            <consortium name="Ensembl"/>
        </authorList>
    </citation>
    <scope>IDENTIFICATION</scope>
</reference>
<dbReference type="GO" id="GO:0005634">
    <property type="term" value="C:nucleus"/>
    <property type="evidence" value="ECO:0007669"/>
    <property type="project" value="TreeGrafter"/>
</dbReference>
<proteinExistence type="inferred from homology"/>